<dbReference type="Proteomes" id="UP000469185">
    <property type="component" value="Unassembled WGS sequence"/>
</dbReference>
<dbReference type="PANTHER" id="PTHR45566">
    <property type="entry name" value="HTH-TYPE TRANSCRIPTIONAL REGULATOR YHJB-RELATED"/>
    <property type="match status" value="1"/>
</dbReference>
<dbReference type="Pfam" id="PF00072">
    <property type="entry name" value="Response_reg"/>
    <property type="match status" value="1"/>
</dbReference>
<dbReference type="InterPro" id="IPR051015">
    <property type="entry name" value="EvgA-like"/>
</dbReference>
<evidence type="ECO:0000256" key="1">
    <source>
        <dbReference type="PROSITE-ProRule" id="PRU00169"/>
    </source>
</evidence>
<protein>
    <submittedName>
        <fullName evidence="3">Response regulator</fullName>
    </submittedName>
</protein>
<dbReference type="Gene3D" id="3.40.50.2300">
    <property type="match status" value="1"/>
</dbReference>
<evidence type="ECO:0000313" key="3">
    <source>
        <dbReference type="EMBL" id="NED94410.1"/>
    </source>
</evidence>
<keyword evidence="1" id="KW-0597">Phosphoprotein</keyword>
<feature type="modified residue" description="4-aspartylphosphate" evidence="1">
    <location>
        <position position="69"/>
    </location>
</feature>
<evidence type="ECO:0000259" key="2">
    <source>
        <dbReference type="PROSITE" id="PS50110"/>
    </source>
</evidence>
<gene>
    <name evidence="3" type="ORF">G1H11_03690</name>
</gene>
<proteinExistence type="predicted"/>
<dbReference type="SUPFAM" id="SSF52172">
    <property type="entry name" value="CheY-like"/>
    <property type="match status" value="1"/>
</dbReference>
<feature type="domain" description="Response regulatory" evidence="2">
    <location>
        <begin position="18"/>
        <end position="134"/>
    </location>
</feature>
<dbReference type="InterPro" id="IPR058245">
    <property type="entry name" value="NreC/VraR/RcsB-like_REC"/>
</dbReference>
<name>A0A6N9YHK5_9ACTN</name>
<organism evidence="3 4">
    <name type="scientific">Phytoactinopolyspora alkaliphila</name>
    <dbReference type="NCBI Taxonomy" id="1783498"/>
    <lineage>
        <taxon>Bacteria</taxon>
        <taxon>Bacillati</taxon>
        <taxon>Actinomycetota</taxon>
        <taxon>Actinomycetes</taxon>
        <taxon>Jiangellales</taxon>
        <taxon>Jiangellaceae</taxon>
        <taxon>Phytoactinopolyspora</taxon>
    </lineage>
</organism>
<dbReference type="InterPro" id="IPR001789">
    <property type="entry name" value="Sig_transdc_resp-reg_receiver"/>
</dbReference>
<sequence length="150" mass="15614">MAGTPQRFPVESRTSAVDVLVVDDQETFLSVARVVVGATRGFQVVGEAKTGEDAVRQAASSCPGLVLMDINLPGISGIEATRRLLAACPATIVVLMSTYPASDLPPDARTCGAVAYVHKEDLTPDVLEAVMTGNQPPGWSPGDVGDHPEA</sequence>
<dbReference type="SMART" id="SM00448">
    <property type="entry name" value="REC"/>
    <property type="match status" value="1"/>
</dbReference>
<comment type="caution">
    <text evidence="3">The sequence shown here is derived from an EMBL/GenBank/DDBJ whole genome shotgun (WGS) entry which is preliminary data.</text>
</comment>
<accession>A0A6N9YHK5</accession>
<reference evidence="3 4" key="1">
    <citation type="submission" date="2020-02" db="EMBL/GenBank/DDBJ databases">
        <authorList>
            <person name="Li X.-J."/>
            <person name="Feng X.-M."/>
        </authorList>
    </citation>
    <scope>NUCLEOTIDE SEQUENCE [LARGE SCALE GENOMIC DNA]</scope>
    <source>
        <strain evidence="3 4">CGMCC 4.7225</strain>
    </source>
</reference>
<dbReference type="InterPro" id="IPR011006">
    <property type="entry name" value="CheY-like_superfamily"/>
</dbReference>
<dbReference type="PANTHER" id="PTHR45566:SF2">
    <property type="entry name" value="NARL SUBFAMILY"/>
    <property type="match status" value="1"/>
</dbReference>
<dbReference type="RefSeq" id="WP_163816199.1">
    <property type="nucleotide sequence ID" value="NZ_JAAGOB010000002.1"/>
</dbReference>
<dbReference type="PROSITE" id="PS50110">
    <property type="entry name" value="RESPONSE_REGULATORY"/>
    <property type="match status" value="1"/>
</dbReference>
<dbReference type="GO" id="GO:0000160">
    <property type="term" value="P:phosphorelay signal transduction system"/>
    <property type="evidence" value="ECO:0007669"/>
    <property type="project" value="InterPro"/>
</dbReference>
<dbReference type="CDD" id="cd17535">
    <property type="entry name" value="REC_NarL-like"/>
    <property type="match status" value="1"/>
</dbReference>
<keyword evidence="4" id="KW-1185">Reference proteome</keyword>
<evidence type="ECO:0000313" key="4">
    <source>
        <dbReference type="Proteomes" id="UP000469185"/>
    </source>
</evidence>
<dbReference type="AlphaFoldDB" id="A0A6N9YHK5"/>
<dbReference type="EMBL" id="JAAGOB010000002">
    <property type="protein sequence ID" value="NED94410.1"/>
    <property type="molecule type" value="Genomic_DNA"/>
</dbReference>